<organism evidence="5 6">
    <name type="scientific">Phomopsis amygdali</name>
    <name type="common">Fusicoccum amygdali</name>
    <dbReference type="NCBI Taxonomy" id="1214568"/>
    <lineage>
        <taxon>Eukaryota</taxon>
        <taxon>Fungi</taxon>
        <taxon>Dikarya</taxon>
        <taxon>Ascomycota</taxon>
        <taxon>Pezizomycotina</taxon>
        <taxon>Sordariomycetes</taxon>
        <taxon>Sordariomycetidae</taxon>
        <taxon>Diaporthales</taxon>
        <taxon>Diaporthaceae</taxon>
        <taxon>Diaporthe</taxon>
    </lineage>
</organism>
<evidence type="ECO:0000259" key="4">
    <source>
        <dbReference type="Pfam" id="PF06094"/>
    </source>
</evidence>
<dbReference type="GO" id="GO:0016740">
    <property type="term" value="F:transferase activity"/>
    <property type="evidence" value="ECO:0007669"/>
    <property type="project" value="UniProtKB-KW"/>
</dbReference>
<dbReference type="InterPro" id="IPR045038">
    <property type="entry name" value="AIG2-like"/>
</dbReference>
<comment type="similarity">
    <text evidence="1">Belongs to the gamma-glutamylcyclotransferase family.</text>
</comment>
<evidence type="ECO:0000313" key="6">
    <source>
        <dbReference type="Proteomes" id="UP001265746"/>
    </source>
</evidence>
<sequence>MEGERARKVLYFFHGPLMDPTQLQRVLSLKDRPRSLKPAEIIRYHIQMWWPYPVLIDGPPGNVVKGMAYEVKGRENNDSLAHYETNNYKDRGRIIRLRRESKIFGTTFEWVGDTEQLKDGRFDLRNWQMTHLLDD</sequence>
<gene>
    <name evidence="5" type="ORF">N8I77_011680</name>
</gene>
<evidence type="ECO:0000256" key="3">
    <source>
        <dbReference type="ARBA" id="ARBA00030602"/>
    </source>
</evidence>
<dbReference type="AlphaFoldDB" id="A0AAD9S3C9"/>
<evidence type="ECO:0000313" key="5">
    <source>
        <dbReference type="EMBL" id="KAK2598256.1"/>
    </source>
</evidence>
<proteinExistence type="inferred from homology"/>
<dbReference type="Proteomes" id="UP001265746">
    <property type="component" value="Unassembled WGS sequence"/>
</dbReference>
<dbReference type="PANTHER" id="PTHR31544">
    <property type="entry name" value="AIG2-LIKE PROTEIN D"/>
    <property type="match status" value="1"/>
</dbReference>
<evidence type="ECO:0000256" key="1">
    <source>
        <dbReference type="ARBA" id="ARBA00008861"/>
    </source>
</evidence>
<dbReference type="Pfam" id="PF06094">
    <property type="entry name" value="GGACT"/>
    <property type="match status" value="1"/>
</dbReference>
<dbReference type="InterPro" id="IPR009288">
    <property type="entry name" value="AIG2-like_dom"/>
</dbReference>
<keyword evidence="6" id="KW-1185">Reference proteome</keyword>
<dbReference type="PANTHER" id="PTHR31544:SF4">
    <property type="entry name" value="GAMMA-GLUTAMYLCYCLOTRANSFERASE-RELATED"/>
    <property type="match status" value="1"/>
</dbReference>
<dbReference type="SUPFAM" id="SSF110857">
    <property type="entry name" value="Gamma-glutamyl cyclotransferase-like"/>
    <property type="match status" value="1"/>
</dbReference>
<dbReference type="InterPro" id="IPR013024">
    <property type="entry name" value="GGCT-like"/>
</dbReference>
<dbReference type="CDD" id="cd06661">
    <property type="entry name" value="GGCT_like"/>
    <property type="match status" value="1"/>
</dbReference>
<reference evidence="5" key="1">
    <citation type="submission" date="2023-06" db="EMBL/GenBank/DDBJ databases">
        <authorList>
            <person name="Noh H."/>
        </authorList>
    </citation>
    <scope>NUCLEOTIDE SEQUENCE</scope>
    <source>
        <strain evidence="5">DUCC20226</strain>
    </source>
</reference>
<feature type="domain" description="Gamma-glutamylcyclotransferase AIG2-like" evidence="4">
    <location>
        <begin position="11"/>
        <end position="127"/>
    </location>
</feature>
<dbReference type="InterPro" id="IPR036568">
    <property type="entry name" value="GGCT-like_sf"/>
</dbReference>
<accession>A0AAD9S3C9</accession>
<dbReference type="Gene3D" id="3.10.490.10">
    <property type="entry name" value="Gamma-glutamyl cyclotransferase-like"/>
    <property type="match status" value="1"/>
</dbReference>
<dbReference type="EMBL" id="JAUJFL010000008">
    <property type="protein sequence ID" value="KAK2598256.1"/>
    <property type="molecule type" value="Genomic_DNA"/>
</dbReference>
<evidence type="ECO:0000256" key="2">
    <source>
        <dbReference type="ARBA" id="ARBA00022679"/>
    </source>
</evidence>
<name>A0AAD9S3C9_PHOAM</name>
<protein>
    <recommendedName>
        <fullName evidence="3">Putative gamma-glutamylcyclotransferase</fullName>
    </recommendedName>
</protein>
<comment type="caution">
    <text evidence="5">The sequence shown here is derived from an EMBL/GenBank/DDBJ whole genome shotgun (WGS) entry which is preliminary data.</text>
</comment>
<keyword evidence="2" id="KW-0808">Transferase</keyword>